<dbReference type="Proteomes" id="UP001143543">
    <property type="component" value="Unassembled WGS sequence"/>
</dbReference>
<reference evidence="1" key="1">
    <citation type="submission" date="2022-07" db="EMBL/GenBank/DDBJ databases">
        <title>Taxonomy of Novel Oxalotrophic and Methylotrophic Bacteria.</title>
        <authorList>
            <person name="Sahin N."/>
            <person name="Tani A."/>
        </authorList>
    </citation>
    <scope>NUCLEOTIDE SEQUENCE</scope>
    <source>
        <strain evidence="1">Y10</strain>
    </source>
</reference>
<name>A0ABQ5MIU2_9FLAO</name>
<sequence>MKYVVLIIIFFCGASLYAQKKDSISTKRKEIDSVRQLKNQQFYQNLQDKSGKSKFGHMLHDFIFKPVNPSDKKATAATLERDLQRNFKEYQGKTIRKIVIKSLDPIGYNEKDTTQVPTRKLDILANSVHLKTTPFTVRGLLLVKENQPLDSLLILESERLLRRRNFIRRALIKPTPIQNNDEEVDLYIYVLDSWSFLVDGDVSGSSGEIRLREFNFMGLGHRLTMAYKQGYKDNKGNAYTLGYRAANLYNTFINAEASRDLEIDNTFENKFVVDRTFYSPFTRWAGKIGYTEQLKLEGLYINQLDTIIYEPVEDNTFDVWSGLAIPISNQKNSEKLPTNLILAARYTHTDYMDKPDATIDSVSYFQDEDLYMTSIGVRHVNYVRDRYIFRNGDIEDIAIGSSLFLNAGYQQYPMGGNCYLGTSITLNNYFKNFGYLAGNFEYGSYFNDGKTTQSLLRLESTYFTPVFRIGAWYFRQFARINSVMGFGRKDFVLDRITLNEDNGIQGFDSPIVHGTRKFVFSFKTQSYVPFNWLGFRMSPFINVDLGYIGQEKQPLFQNESYKKFGFGFLISNDYFVFENITISFFYIPEIPGANGGNFQIKASTNNNFGLENYDYQPPHVIPYK</sequence>
<evidence type="ECO:0000313" key="2">
    <source>
        <dbReference type="Proteomes" id="UP001143543"/>
    </source>
</evidence>
<gene>
    <name evidence="1" type="ORF">Y10_16820</name>
</gene>
<protein>
    <recommendedName>
        <fullName evidence="3">Outer membrane protein/protective antigen OMA87</fullName>
    </recommendedName>
</protein>
<comment type="caution">
    <text evidence="1">The sequence shown here is derived from an EMBL/GenBank/DDBJ whole genome shotgun (WGS) entry which is preliminary data.</text>
</comment>
<dbReference type="EMBL" id="BRVO01000002">
    <property type="protein sequence ID" value="GLB49314.1"/>
    <property type="molecule type" value="Genomic_DNA"/>
</dbReference>
<keyword evidence="2" id="KW-1185">Reference proteome</keyword>
<accession>A0ABQ5MIU2</accession>
<proteinExistence type="predicted"/>
<organism evidence="1 2">
    <name type="scientific">Neptunitalea lumnitzerae</name>
    <dbReference type="NCBI Taxonomy" id="2965509"/>
    <lineage>
        <taxon>Bacteria</taxon>
        <taxon>Pseudomonadati</taxon>
        <taxon>Bacteroidota</taxon>
        <taxon>Flavobacteriia</taxon>
        <taxon>Flavobacteriales</taxon>
        <taxon>Flavobacteriaceae</taxon>
        <taxon>Neptunitalea</taxon>
    </lineage>
</organism>
<evidence type="ECO:0000313" key="1">
    <source>
        <dbReference type="EMBL" id="GLB49314.1"/>
    </source>
</evidence>
<evidence type="ECO:0008006" key="3">
    <source>
        <dbReference type="Google" id="ProtNLM"/>
    </source>
</evidence>
<dbReference type="RefSeq" id="WP_281764952.1">
    <property type="nucleotide sequence ID" value="NZ_BRVO01000002.1"/>
</dbReference>